<evidence type="ECO:0000256" key="2">
    <source>
        <dbReference type="ARBA" id="ARBA00007577"/>
    </source>
</evidence>
<dbReference type="PANTHER" id="PTHR43394">
    <property type="entry name" value="ATP-DEPENDENT PERMEASE MDL1, MITOCHONDRIAL"/>
    <property type="match status" value="1"/>
</dbReference>
<dbReference type="GO" id="GO:0005743">
    <property type="term" value="C:mitochondrial inner membrane"/>
    <property type="evidence" value="ECO:0007669"/>
    <property type="project" value="TreeGrafter"/>
</dbReference>
<dbReference type="InterPro" id="IPR017871">
    <property type="entry name" value="ABC_transporter-like_CS"/>
</dbReference>
<dbReference type="SMART" id="SM00382">
    <property type="entry name" value="AAA"/>
    <property type="match status" value="2"/>
</dbReference>
<feature type="domain" description="ABC transporter" evidence="11">
    <location>
        <begin position="417"/>
        <end position="662"/>
    </location>
</feature>
<dbReference type="Pfam" id="PF00664">
    <property type="entry name" value="ABC_membrane"/>
    <property type="match status" value="2"/>
</dbReference>
<dbReference type="InterPro" id="IPR003593">
    <property type="entry name" value="AAA+_ATPase"/>
</dbReference>
<dbReference type="SUPFAM" id="SSF52540">
    <property type="entry name" value="P-loop containing nucleoside triphosphate hydrolases"/>
    <property type="match status" value="2"/>
</dbReference>
<dbReference type="GO" id="GO:0015421">
    <property type="term" value="F:ABC-type oligopeptide transporter activity"/>
    <property type="evidence" value="ECO:0007669"/>
    <property type="project" value="TreeGrafter"/>
</dbReference>
<evidence type="ECO:0000256" key="6">
    <source>
        <dbReference type="ARBA" id="ARBA00022840"/>
    </source>
</evidence>
<evidence type="ECO:0000313" key="14">
    <source>
        <dbReference type="Proteomes" id="UP000310189"/>
    </source>
</evidence>
<gene>
    <name evidence="13" type="ORF">E3P99_03518</name>
</gene>
<keyword evidence="3" id="KW-0813">Transport</keyword>
<dbReference type="GO" id="GO:0090374">
    <property type="term" value="P:oligopeptide export from mitochondrion"/>
    <property type="evidence" value="ECO:0007669"/>
    <property type="project" value="TreeGrafter"/>
</dbReference>
<feature type="transmembrane region" description="Helical" evidence="10">
    <location>
        <begin position="356"/>
        <end position="374"/>
    </location>
</feature>
<keyword evidence="6" id="KW-0067">ATP-binding</keyword>
<feature type="transmembrane region" description="Helical" evidence="10">
    <location>
        <begin position="319"/>
        <end position="344"/>
    </location>
</feature>
<protein>
    <recommendedName>
        <fullName evidence="15">Bile salt export pump</fullName>
    </recommendedName>
</protein>
<feature type="domain" description="ABC transmembrane type-1" evidence="12">
    <location>
        <begin position="75"/>
        <end position="382"/>
    </location>
</feature>
<evidence type="ECO:0000256" key="3">
    <source>
        <dbReference type="ARBA" id="ARBA00022448"/>
    </source>
</evidence>
<keyword evidence="4 10" id="KW-0812">Transmembrane</keyword>
<dbReference type="SUPFAM" id="SSF90123">
    <property type="entry name" value="ABC transporter transmembrane region"/>
    <property type="match status" value="2"/>
</dbReference>
<organism evidence="13 14">
    <name type="scientific">Wallemia hederae</name>
    <dbReference type="NCBI Taxonomy" id="1540922"/>
    <lineage>
        <taxon>Eukaryota</taxon>
        <taxon>Fungi</taxon>
        <taxon>Dikarya</taxon>
        <taxon>Basidiomycota</taxon>
        <taxon>Wallemiomycotina</taxon>
        <taxon>Wallemiomycetes</taxon>
        <taxon>Wallemiales</taxon>
        <taxon>Wallemiaceae</taxon>
        <taxon>Wallemia</taxon>
    </lineage>
</organism>
<keyword evidence="14" id="KW-1185">Reference proteome</keyword>
<accession>A0A4T0FF73</accession>
<dbReference type="InterPro" id="IPR036640">
    <property type="entry name" value="ABC1_TM_sf"/>
</dbReference>
<feature type="transmembrane region" description="Helical" evidence="10">
    <location>
        <begin position="968"/>
        <end position="989"/>
    </location>
</feature>
<evidence type="ECO:0000256" key="8">
    <source>
        <dbReference type="ARBA" id="ARBA00023136"/>
    </source>
</evidence>
<name>A0A4T0FF73_9BASI</name>
<dbReference type="InterPro" id="IPR027417">
    <property type="entry name" value="P-loop_NTPase"/>
</dbReference>
<evidence type="ECO:0000256" key="9">
    <source>
        <dbReference type="SAM" id="MobiDB-lite"/>
    </source>
</evidence>
<evidence type="ECO:0000256" key="5">
    <source>
        <dbReference type="ARBA" id="ARBA00022741"/>
    </source>
</evidence>
<feature type="domain" description="ABC transmembrane type-1" evidence="12">
    <location>
        <begin position="735"/>
        <end position="1028"/>
    </location>
</feature>
<sequence length="1314" mass="143268">MLLATPPPPMTTILPNGGDAKEAVLDANTEFGTATESNKVDKVDEIVVEEEGEAPSVSILQLWRYATKLEVLLNILGLVCAAGAGAIQPALAIMFGNLVDYMNDFYAYVPTYKQNPTDPAVIDEFNDRKAAFKDGVNYNCLMLFVIAICMFIAVYGFFYIFTLTSERISRRVRLMYLRAVLRQDAGFHDRIGSGEIASRLETETLLFQASISEKVALSTMFLSSFLVAFIIAFSQLPRLAGILFIVVPCIAVAMVVLVIFVTKFEEKGLQSIAESGTLAEETISTIRTAKAYGLSSVLVGLYDGYLDVARREGFKLSAVASIGFASFDWMAYCSYALAFVAYVHLFLGGGNTVGDLITVVEAIIVGAFGLGMVAPQLQHIAKGQAAARKLFETIERIPKIDSQSEEGLKPQSVSGNVTFHNVNFTYPSRPGVQVMKNFSATFSQGQFAALVGASGSGKSTSVNLIERFYDPNAGDVKLDGVNLKDLNVKWLRSKIGLVGQEPVLFNTSVRENVEHGLIGTEMEHWSDEKRFELVVSACKIANADDFINALPDKYSNTVGERSMLLSGGQKQRVAIARAIVSDPPILLLDEATAALDSASESIVQKALDQAAKNRTTIAIAHRLSTIKNAHQIIVMGGGEILEVGDHNTLTSNPKSAYSRLVSAQQLAIHTKNSESESRKDDVIKDDDESKPEATLQAPEMPREDEISERDLKKYSWTRVLSSIIKMNRPSRPLYIIGSAAAFIYGAAFPCFGVIFGKVLQEFSARTPADSDYESYIKSRADRNALWFFVIACGAGLALSVQTYCMQRSAEALTYILRHESFKKLMRSDVSYFDRKENNTGTLCAGLASNAKSVNGLAGTSSGSILQCFSTIIIGIAVGIGYSWKLGLVGTALIPLTFCTGLSELRLVSQKDKQSQKHYQESANMACESSGAIRTVAALTREEQIMNSYEELLSKPYNNAMRTAVWRSAAYALGQALSFGCIALVFYVGALWLMDLTLELEAFYVTLESIIFSTILSSRVFTYVPDMSSARGGATRILKLLDHQNSIEVEDDNTDGKYLESVEGRVTFEDVHFRYPTRSNVPVLNSLNLTIKPGSYVALVGPSGCGKSTTIQLIERFYDTQSGSVKLDGYDVKDINLNNLRSHMALVSQEPTLYGGTIKYNILMGATKPHEEISQQELEEACADANILDFVRGLPDGFETQVGGKGAQLSGGQKQRIAIARALIRKPKILLLDEATSALDQTSEAVVQAALDKVASGRTTIAIAHRLSTIQKADMIYVFKDGKVSQAGTHSQLIEQKDGLYAELVALQTLSKPGE</sequence>
<proteinExistence type="inferred from homology"/>
<dbReference type="Pfam" id="PF00005">
    <property type="entry name" value="ABC_tran"/>
    <property type="match status" value="2"/>
</dbReference>
<evidence type="ECO:0000259" key="12">
    <source>
        <dbReference type="PROSITE" id="PS50929"/>
    </source>
</evidence>
<feature type="compositionally biased region" description="Basic and acidic residues" evidence="9">
    <location>
        <begin position="671"/>
        <end position="682"/>
    </location>
</feature>
<dbReference type="InterPro" id="IPR011527">
    <property type="entry name" value="ABC1_TM_dom"/>
</dbReference>
<dbReference type="CDD" id="cd03249">
    <property type="entry name" value="ABC_MTABC3_MDL1_MDL2"/>
    <property type="match status" value="2"/>
</dbReference>
<dbReference type="Gene3D" id="3.40.50.300">
    <property type="entry name" value="P-loop containing nucleotide triphosphate hydrolases"/>
    <property type="match status" value="2"/>
</dbReference>
<dbReference type="FunFam" id="3.40.50.300:FF:000251">
    <property type="entry name" value="ABC transporter B family member 19"/>
    <property type="match status" value="1"/>
</dbReference>
<comment type="similarity">
    <text evidence="2">Belongs to the ABC transporter superfamily. ABCB family. Multidrug resistance exporter (TC 3.A.1.201) subfamily.</text>
</comment>
<dbReference type="Gene3D" id="1.20.1560.10">
    <property type="entry name" value="ABC transporter type 1, transmembrane domain"/>
    <property type="match status" value="2"/>
</dbReference>
<dbReference type="GO" id="GO:0005524">
    <property type="term" value="F:ATP binding"/>
    <property type="evidence" value="ECO:0007669"/>
    <property type="project" value="UniProtKB-KW"/>
</dbReference>
<dbReference type="EMBL" id="SPNW01000071">
    <property type="protein sequence ID" value="TIA86942.1"/>
    <property type="molecule type" value="Genomic_DNA"/>
</dbReference>
<dbReference type="GO" id="GO:0016887">
    <property type="term" value="F:ATP hydrolysis activity"/>
    <property type="evidence" value="ECO:0007669"/>
    <property type="project" value="InterPro"/>
</dbReference>
<comment type="subcellular location">
    <subcellularLocation>
        <location evidence="1">Membrane</location>
        <topology evidence="1">Multi-pass membrane protein</topology>
    </subcellularLocation>
</comment>
<evidence type="ECO:0000256" key="10">
    <source>
        <dbReference type="SAM" id="Phobius"/>
    </source>
</evidence>
<evidence type="ECO:0008006" key="15">
    <source>
        <dbReference type="Google" id="ProtNLM"/>
    </source>
</evidence>
<feature type="transmembrane region" description="Helical" evidence="10">
    <location>
        <begin position="733"/>
        <end position="755"/>
    </location>
</feature>
<dbReference type="FunFam" id="3.40.50.300:FF:000205">
    <property type="entry name" value="ABC transporter B family member 4"/>
    <property type="match status" value="1"/>
</dbReference>
<feature type="transmembrane region" description="Helical" evidence="10">
    <location>
        <begin position="215"/>
        <end position="233"/>
    </location>
</feature>
<evidence type="ECO:0000256" key="1">
    <source>
        <dbReference type="ARBA" id="ARBA00004141"/>
    </source>
</evidence>
<dbReference type="PROSITE" id="PS50929">
    <property type="entry name" value="ABC_TM1F"/>
    <property type="match status" value="2"/>
</dbReference>
<feature type="transmembrane region" description="Helical" evidence="10">
    <location>
        <begin position="239"/>
        <end position="261"/>
    </location>
</feature>
<dbReference type="Proteomes" id="UP000310189">
    <property type="component" value="Unassembled WGS sequence"/>
</dbReference>
<dbReference type="PROSITE" id="PS50893">
    <property type="entry name" value="ABC_TRANSPORTER_2"/>
    <property type="match status" value="2"/>
</dbReference>
<dbReference type="PANTHER" id="PTHR43394:SF27">
    <property type="entry name" value="ATP-DEPENDENT TRANSLOCASE ABCB1-LIKE"/>
    <property type="match status" value="1"/>
</dbReference>
<keyword evidence="7 10" id="KW-1133">Transmembrane helix</keyword>
<evidence type="ECO:0000259" key="11">
    <source>
        <dbReference type="PROSITE" id="PS50893"/>
    </source>
</evidence>
<feature type="transmembrane region" description="Helical" evidence="10">
    <location>
        <begin position="887"/>
        <end position="907"/>
    </location>
</feature>
<feature type="transmembrane region" description="Helical" evidence="10">
    <location>
        <begin position="71"/>
        <end position="95"/>
    </location>
</feature>
<evidence type="ECO:0000256" key="7">
    <source>
        <dbReference type="ARBA" id="ARBA00022989"/>
    </source>
</evidence>
<feature type="transmembrane region" description="Helical" evidence="10">
    <location>
        <begin position="141"/>
        <end position="161"/>
    </location>
</feature>
<dbReference type="OrthoDB" id="6500128at2759"/>
<dbReference type="InterPro" id="IPR003439">
    <property type="entry name" value="ABC_transporter-like_ATP-bd"/>
</dbReference>
<feature type="transmembrane region" description="Helical" evidence="10">
    <location>
        <begin position="784"/>
        <end position="804"/>
    </location>
</feature>
<dbReference type="PROSITE" id="PS00211">
    <property type="entry name" value="ABC_TRANSPORTER_1"/>
    <property type="match status" value="2"/>
</dbReference>
<reference evidence="13 14" key="1">
    <citation type="submission" date="2019-03" db="EMBL/GenBank/DDBJ databases">
        <title>Sequencing 23 genomes of Wallemia ichthyophaga.</title>
        <authorList>
            <person name="Gostincar C."/>
        </authorList>
    </citation>
    <scope>NUCLEOTIDE SEQUENCE [LARGE SCALE GENOMIC DNA]</scope>
    <source>
        <strain evidence="13 14">EXF-5753</strain>
    </source>
</reference>
<dbReference type="CDD" id="cd18578">
    <property type="entry name" value="ABC_6TM_Pgp_ABCB1_D2_like"/>
    <property type="match status" value="1"/>
</dbReference>
<evidence type="ECO:0000313" key="13">
    <source>
        <dbReference type="EMBL" id="TIA86942.1"/>
    </source>
</evidence>
<keyword evidence="5" id="KW-0547">Nucleotide-binding</keyword>
<evidence type="ECO:0000256" key="4">
    <source>
        <dbReference type="ARBA" id="ARBA00022692"/>
    </source>
</evidence>
<dbReference type="InterPro" id="IPR039421">
    <property type="entry name" value="Type_1_exporter"/>
</dbReference>
<feature type="transmembrane region" description="Helical" evidence="10">
    <location>
        <begin position="864"/>
        <end position="881"/>
    </location>
</feature>
<feature type="region of interest" description="Disordered" evidence="9">
    <location>
        <begin position="669"/>
        <end position="704"/>
    </location>
</feature>
<keyword evidence="8 10" id="KW-0472">Membrane</keyword>
<comment type="caution">
    <text evidence="13">The sequence shown here is derived from an EMBL/GenBank/DDBJ whole genome shotgun (WGS) entry which is preliminary data.</text>
</comment>
<feature type="domain" description="ABC transporter" evidence="11">
    <location>
        <begin position="1065"/>
        <end position="1305"/>
    </location>
</feature>
<dbReference type="CDD" id="cd18577">
    <property type="entry name" value="ABC_6TM_Pgp_ABCB1_D1_like"/>
    <property type="match status" value="1"/>
</dbReference>